<feature type="chain" id="PRO_5045374971" evidence="1">
    <location>
        <begin position="23"/>
        <end position="256"/>
    </location>
</feature>
<name>A0ABV2G9Q7_9BACL</name>
<dbReference type="RefSeq" id="WP_354195754.1">
    <property type="nucleotide sequence ID" value="NZ_JBEPLW010000003.1"/>
</dbReference>
<feature type="signal peptide" evidence="1">
    <location>
        <begin position="1"/>
        <end position="22"/>
    </location>
</feature>
<evidence type="ECO:0000256" key="1">
    <source>
        <dbReference type="SAM" id="SignalP"/>
    </source>
</evidence>
<organism evidence="2 3">
    <name type="scientific">Bhargavaea ullalensis</name>
    <dbReference type="NCBI Taxonomy" id="1265685"/>
    <lineage>
        <taxon>Bacteria</taxon>
        <taxon>Bacillati</taxon>
        <taxon>Bacillota</taxon>
        <taxon>Bacilli</taxon>
        <taxon>Bacillales</taxon>
        <taxon>Caryophanaceae</taxon>
        <taxon>Bhargavaea</taxon>
    </lineage>
</organism>
<keyword evidence="3" id="KW-1185">Reference proteome</keyword>
<gene>
    <name evidence="2" type="ORF">ABID49_000891</name>
</gene>
<sequence>MMKTVKGKLVAGAITVALVSSAGGVVFGASDAGGKLRQWYDKQFNTASTELASGVAAHGKKAAEDAWDEYSTLKDGAGSDILAQGTATGNAANANIEANADEHIDSLKIEYGKLFGKVEGQFDGIEQLTKLAIKAAGDEAKRQAFNDLNGYTSEKGKKAIADLTTLLETTTNSKAEELAETIRNTKQGLIDEIAKNKDATEAELNTAIDNKVNELRTLVTTEKDRLVTAQKTAIQNAAAGLEADAKKKMQDLVDGI</sequence>
<comment type="caution">
    <text evidence="2">The sequence shown here is derived from an EMBL/GenBank/DDBJ whole genome shotgun (WGS) entry which is preliminary data.</text>
</comment>
<evidence type="ECO:0000313" key="3">
    <source>
        <dbReference type="Proteomes" id="UP001549099"/>
    </source>
</evidence>
<dbReference type="Proteomes" id="UP001549099">
    <property type="component" value="Unassembled WGS sequence"/>
</dbReference>
<keyword evidence="1" id="KW-0732">Signal</keyword>
<proteinExistence type="predicted"/>
<reference evidence="2 3" key="1">
    <citation type="submission" date="2024-06" db="EMBL/GenBank/DDBJ databases">
        <title>Genomic Encyclopedia of Type Strains, Phase IV (KMG-IV): sequencing the most valuable type-strain genomes for metagenomic binning, comparative biology and taxonomic classification.</title>
        <authorList>
            <person name="Goeker M."/>
        </authorList>
    </citation>
    <scope>NUCLEOTIDE SEQUENCE [LARGE SCALE GENOMIC DNA]</scope>
    <source>
        <strain evidence="2 3">DSM 26128</strain>
    </source>
</reference>
<accession>A0ABV2G9Q7</accession>
<protein>
    <submittedName>
        <fullName evidence="2">ElaB/YqjD/DUF883 family membrane-anchored ribosome-binding protein</fullName>
    </submittedName>
</protein>
<evidence type="ECO:0000313" key="2">
    <source>
        <dbReference type="EMBL" id="MET3575007.1"/>
    </source>
</evidence>
<dbReference type="EMBL" id="JBEPLW010000003">
    <property type="protein sequence ID" value="MET3575007.1"/>
    <property type="molecule type" value="Genomic_DNA"/>
</dbReference>